<dbReference type="WBParaSite" id="PSAMB.scaffold4154size15519.g23628.t1">
    <property type="protein sequence ID" value="PSAMB.scaffold4154size15519.g23628.t1"/>
    <property type="gene ID" value="PSAMB.scaffold4154size15519.g23628"/>
</dbReference>
<evidence type="ECO:0000313" key="8">
    <source>
        <dbReference type="Proteomes" id="UP000887566"/>
    </source>
</evidence>
<dbReference type="InterPro" id="IPR043504">
    <property type="entry name" value="Peptidase_S1_PA_chymotrypsin"/>
</dbReference>
<evidence type="ECO:0000256" key="4">
    <source>
        <dbReference type="ARBA" id="ARBA00023157"/>
    </source>
</evidence>
<feature type="chain" id="PRO_5037954462" evidence="6">
    <location>
        <begin position="17"/>
        <end position="279"/>
    </location>
</feature>
<keyword evidence="4" id="KW-1015">Disulfide bond</keyword>
<dbReference type="CDD" id="cd00190">
    <property type="entry name" value="Tryp_SPc"/>
    <property type="match status" value="1"/>
</dbReference>
<dbReference type="InterPro" id="IPR018114">
    <property type="entry name" value="TRYPSIN_HIS"/>
</dbReference>
<dbReference type="SMART" id="SM00020">
    <property type="entry name" value="Tryp_SPc"/>
    <property type="match status" value="1"/>
</dbReference>
<keyword evidence="2 5" id="KW-0378">Hydrolase</keyword>
<keyword evidence="1 5" id="KW-0645">Protease</keyword>
<dbReference type="PRINTS" id="PR00722">
    <property type="entry name" value="CHYMOTRYPSIN"/>
</dbReference>
<evidence type="ECO:0000256" key="1">
    <source>
        <dbReference type="ARBA" id="ARBA00022670"/>
    </source>
</evidence>
<dbReference type="PANTHER" id="PTHR24252">
    <property type="entry name" value="ACROSIN-RELATED"/>
    <property type="match status" value="1"/>
</dbReference>
<dbReference type="PROSITE" id="PS50240">
    <property type="entry name" value="TRYPSIN_DOM"/>
    <property type="match status" value="1"/>
</dbReference>
<proteinExistence type="predicted"/>
<dbReference type="Proteomes" id="UP000887566">
    <property type="component" value="Unplaced"/>
</dbReference>
<evidence type="ECO:0000256" key="6">
    <source>
        <dbReference type="SAM" id="SignalP"/>
    </source>
</evidence>
<dbReference type="PANTHER" id="PTHR24252:SF7">
    <property type="entry name" value="HYALIN"/>
    <property type="match status" value="1"/>
</dbReference>
<dbReference type="PROSITE" id="PS00135">
    <property type="entry name" value="TRYPSIN_SER"/>
    <property type="match status" value="1"/>
</dbReference>
<dbReference type="Gene3D" id="2.40.10.10">
    <property type="entry name" value="Trypsin-like serine proteases"/>
    <property type="match status" value="1"/>
</dbReference>
<protein>
    <submittedName>
        <fullName evidence="9">Peptidase S1 domain-containing protein</fullName>
    </submittedName>
</protein>
<accession>A0A914WKT0</accession>
<evidence type="ECO:0000313" key="9">
    <source>
        <dbReference type="WBParaSite" id="PSAMB.scaffold4154size15519.g23628.t1"/>
    </source>
</evidence>
<dbReference type="InterPro" id="IPR001314">
    <property type="entry name" value="Peptidase_S1A"/>
</dbReference>
<dbReference type="GO" id="GO:0004252">
    <property type="term" value="F:serine-type endopeptidase activity"/>
    <property type="evidence" value="ECO:0007669"/>
    <property type="project" value="InterPro"/>
</dbReference>
<evidence type="ECO:0000256" key="2">
    <source>
        <dbReference type="ARBA" id="ARBA00022801"/>
    </source>
</evidence>
<dbReference type="InterPro" id="IPR033116">
    <property type="entry name" value="TRYPSIN_SER"/>
</dbReference>
<reference evidence="9" key="1">
    <citation type="submission" date="2022-11" db="UniProtKB">
        <authorList>
            <consortium name="WormBaseParasite"/>
        </authorList>
    </citation>
    <scope>IDENTIFICATION</scope>
</reference>
<keyword evidence="8" id="KW-1185">Reference proteome</keyword>
<keyword evidence="3 5" id="KW-0720">Serine protease</keyword>
<keyword evidence="6" id="KW-0732">Signal</keyword>
<evidence type="ECO:0000256" key="5">
    <source>
        <dbReference type="RuleBase" id="RU363034"/>
    </source>
</evidence>
<dbReference type="AlphaFoldDB" id="A0A914WKT0"/>
<name>A0A914WKT0_9BILA</name>
<organism evidence="8 9">
    <name type="scientific">Plectus sambesii</name>
    <dbReference type="NCBI Taxonomy" id="2011161"/>
    <lineage>
        <taxon>Eukaryota</taxon>
        <taxon>Metazoa</taxon>
        <taxon>Ecdysozoa</taxon>
        <taxon>Nematoda</taxon>
        <taxon>Chromadorea</taxon>
        <taxon>Plectida</taxon>
        <taxon>Plectina</taxon>
        <taxon>Plectoidea</taxon>
        <taxon>Plectidae</taxon>
        <taxon>Plectus</taxon>
    </lineage>
</organism>
<dbReference type="SUPFAM" id="SSF50494">
    <property type="entry name" value="Trypsin-like serine proteases"/>
    <property type="match status" value="1"/>
</dbReference>
<dbReference type="FunFam" id="2.40.10.10:FF:000003">
    <property type="entry name" value="Transmembrane serine protease 3"/>
    <property type="match status" value="1"/>
</dbReference>
<evidence type="ECO:0000256" key="3">
    <source>
        <dbReference type="ARBA" id="ARBA00022825"/>
    </source>
</evidence>
<dbReference type="GO" id="GO:0006508">
    <property type="term" value="P:proteolysis"/>
    <property type="evidence" value="ECO:0007669"/>
    <property type="project" value="UniProtKB-KW"/>
</dbReference>
<dbReference type="InterPro" id="IPR001254">
    <property type="entry name" value="Trypsin_dom"/>
</dbReference>
<dbReference type="PROSITE" id="PS00134">
    <property type="entry name" value="TRYPSIN_HIS"/>
    <property type="match status" value="1"/>
</dbReference>
<dbReference type="Pfam" id="PF00089">
    <property type="entry name" value="Trypsin"/>
    <property type="match status" value="1"/>
</dbReference>
<feature type="domain" description="Peptidase S1" evidence="7">
    <location>
        <begin position="32"/>
        <end position="274"/>
    </location>
</feature>
<feature type="signal peptide" evidence="6">
    <location>
        <begin position="1"/>
        <end position="16"/>
    </location>
</feature>
<evidence type="ECO:0000259" key="7">
    <source>
        <dbReference type="PROSITE" id="PS50240"/>
    </source>
</evidence>
<dbReference type="InterPro" id="IPR009003">
    <property type="entry name" value="Peptidase_S1_PA"/>
</dbReference>
<sequence>MKTTVTFLLLVAVASAAFDCGRTPIPPDETRIVGGQRATPYSWPWQAVMCFTRGSGSGSCSLTCGASVIDRNWVMSAAHCVEDYVNSPRRFKIKMGVYDYRSNNENGEIVSTVSKIIIHPKFNRPKSMAHDMALLRLSSPIAYTDRIQPVCLPANISDVLTGGKNLYVTGWGATSENGAVSSQLRQVNVPSLTPAQCESQYRRQIDHNTMFCAGRAGKDSCQGDSGGPIVIKRSDGRWWQAGIVSWGIGCAEPNHSGVYARVSSMCDFIETNIGIDLCQ</sequence>